<evidence type="ECO:0000313" key="1">
    <source>
        <dbReference type="EMBL" id="JAD90740.1"/>
    </source>
</evidence>
<protein>
    <submittedName>
        <fullName evidence="1">Uncharacterized protein</fullName>
    </submittedName>
</protein>
<name>A0A0A9DYJ2_ARUDO</name>
<accession>A0A0A9DYJ2</accession>
<proteinExistence type="predicted"/>
<dbReference type="EMBL" id="GBRH01207155">
    <property type="protein sequence ID" value="JAD90740.1"/>
    <property type="molecule type" value="Transcribed_RNA"/>
</dbReference>
<reference evidence="1" key="2">
    <citation type="journal article" date="2015" name="Data Brief">
        <title>Shoot transcriptome of the giant reed, Arundo donax.</title>
        <authorList>
            <person name="Barrero R.A."/>
            <person name="Guerrero F.D."/>
            <person name="Moolhuijzen P."/>
            <person name="Goolsby J.A."/>
            <person name="Tidwell J."/>
            <person name="Bellgard S.E."/>
            <person name="Bellgard M.I."/>
        </authorList>
    </citation>
    <scope>NUCLEOTIDE SEQUENCE</scope>
    <source>
        <tissue evidence="1">Shoot tissue taken approximately 20 cm above the soil surface</tissue>
    </source>
</reference>
<dbReference type="AlphaFoldDB" id="A0A0A9DYJ2"/>
<reference evidence="1" key="1">
    <citation type="submission" date="2014-09" db="EMBL/GenBank/DDBJ databases">
        <authorList>
            <person name="Magalhaes I.L.F."/>
            <person name="Oliveira U."/>
            <person name="Santos F.R."/>
            <person name="Vidigal T.H.D.A."/>
            <person name="Brescovit A.D."/>
            <person name="Santos A.J."/>
        </authorList>
    </citation>
    <scope>NUCLEOTIDE SEQUENCE</scope>
    <source>
        <tissue evidence="1">Shoot tissue taken approximately 20 cm above the soil surface</tissue>
    </source>
</reference>
<sequence length="45" mass="5170">MINSHGFLMSMVTIILKGYTHIHLYMCLYCVSLLESTQVSPFFIS</sequence>
<organism evidence="1">
    <name type="scientific">Arundo donax</name>
    <name type="common">Giant reed</name>
    <name type="synonym">Donax arundinaceus</name>
    <dbReference type="NCBI Taxonomy" id="35708"/>
    <lineage>
        <taxon>Eukaryota</taxon>
        <taxon>Viridiplantae</taxon>
        <taxon>Streptophyta</taxon>
        <taxon>Embryophyta</taxon>
        <taxon>Tracheophyta</taxon>
        <taxon>Spermatophyta</taxon>
        <taxon>Magnoliopsida</taxon>
        <taxon>Liliopsida</taxon>
        <taxon>Poales</taxon>
        <taxon>Poaceae</taxon>
        <taxon>PACMAD clade</taxon>
        <taxon>Arundinoideae</taxon>
        <taxon>Arundineae</taxon>
        <taxon>Arundo</taxon>
    </lineage>
</organism>